<evidence type="ECO:0000313" key="2">
    <source>
        <dbReference type="EMBL" id="OPJ61148.1"/>
    </source>
</evidence>
<proteinExistence type="predicted"/>
<accession>A0A1V4IM86</accession>
<comment type="caution">
    <text evidence="2">The sequence shown here is derived from an EMBL/GenBank/DDBJ whole genome shotgun (WGS) entry which is preliminary data.</text>
</comment>
<name>A0A1V4IM86_9CLOT</name>
<dbReference type="InterPro" id="IPR012349">
    <property type="entry name" value="Split_barrel_FMN-bd"/>
</dbReference>
<evidence type="ECO:0000259" key="1">
    <source>
        <dbReference type="Pfam" id="PF01243"/>
    </source>
</evidence>
<sequence length="156" mass="18471">MTTYEKSLNVLEELFAKDYQFALATSNDNTPSVRFVDTFYDKSAFYIVSYAKSQKVKEIENNPKITMCNKLYRFTGIAHNIGHPLLEENLRIREKLTKAFEPWYFAHNNESDENMCYIKIELKQGFFYKDGTGYKIDFENRKAEEFPFTFDIVMID</sequence>
<dbReference type="Pfam" id="PF01243">
    <property type="entry name" value="PNPOx_N"/>
    <property type="match status" value="1"/>
</dbReference>
<protein>
    <submittedName>
        <fullName evidence="2">Pyridoxamine 5'-phosphate oxidase</fullName>
    </submittedName>
</protein>
<dbReference type="InterPro" id="IPR011576">
    <property type="entry name" value="Pyridox_Oxase_N"/>
</dbReference>
<gene>
    <name evidence="2" type="ORF">CLCHR_26530</name>
</gene>
<evidence type="ECO:0000313" key="3">
    <source>
        <dbReference type="Proteomes" id="UP000191056"/>
    </source>
</evidence>
<dbReference type="Gene3D" id="2.30.110.10">
    <property type="entry name" value="Electron Transport, Fmn-binding Protein, Chain A"/>
    <property type="match status" value="1"/>
</dbReference>
<dbReference type="AlphaFoldDB" id="A0A1V4IM86"/>
<keyword evidence="3" id="KW-1185">Reference proteome</keyword>
<dbReference type="STRING" id="225345.CLCHR_26530"/>
<dbReference type="RefSeq" id="WP_079440276.1">
    <property type="nucleotide sequence ID" value="NZ_JBLZIA010000002.1"/>
</dbReference>
<feature type="domain" description="Pyridoxamine 5'-phosphate oxidase N-terminal" evidence="1">
    <location>
        <begin position="12"/>
        <end position="124"/>
    </location>
</feature>
<organism evidence="2 3">
    <name type="scientific">Clostridium chromiireducens</name>
    <dbReference type="NCBI Taxonomy" id="225345"/>
    <lineage>
        <taxon>Bacteria</taxon>
        <taxon>Bacillati</taxon>
        <taxon>Bacillota</taxon>
        <taxon>Clostridia</taxon>
        <taxon>Eubacteriales</taxon>
        <taxon>Clostridiaceae</taxon>
        <taxon>Clostridium</taxon>
    </lineage>
</organism>
<dbReference type="SUPFAM" id="SSF50475">
    <property type="entry name" value="FMN-binding split barrel"/>
    <property type="match status" value="1"/>
</dbReference>
<dbReference type="OrthoDB" id="9790003at2"/>
<reference evidence="2 3" key="1">
    <citation type="submission" date="2017-03" db="EMBL/GenBank/DDBJ databases">
        <title>Genome sequence of Clostridium chromiireducens DSM 23318.</title>
        <authorList>
            <person name="Poehlein A."/>
            <person name="Daniel R."/>
        </authorList>
    </citation>
    <scope>NUCLEOTIDE SEQUENCE [LARGE SCALE GENOMIC DNA]</scope>
    <source>
        <strain evidence="2 3">DSM 23318</strain>
    </source>
</reference>
<dbReference type="EMBL" id="MZGT01000033">
    <property type="protein sequence ID" value="OPJ61148.1"/>
    <property type="molecule type" value="Genomic_DNA"/>
</dbReference>
<dbReference type="Proteomes" id="UP000191056">
    <property type="component" value="Unassembled WGS sequence"/>
</dbReference>